<sequence length="291" mass="31147">MKIFANTLKWAGLMGCAAILATPTTSIAADAAPAAPTSPHTVTANVGVVSNYLFRGLTQTWDKPAVQGGIDYSHASGLYAGTWISNVSDKFFADGWAEIDLYGGYNGKINDDWTWTVGTIGYLYPSANFKDATPSGTYPDSQSYNTLELNAGLGYKWVSAKVSVAVTDYFGANKKTFYSDNSKGTTYWDLTANVPLPESIFTKDVTMPLHVGYTNYTNKLAAANAAGATNPDYVDYKVGLTKAFDGGISVSAAYIYADNTRMYDKATSVKGGTELHDLGGSNFVVSLLKTF</sequence>
<reference evidence="2 3" key="1">
    <citation type="submission" date="2024-05" db="EMBL/GenBank/DDBJ databases">
        <authorList>
            <consortium name="Candidatus Magnetaquicoccaceae bacterium FCR-1 genome sequencing consortium"/>
            <person name="Shimoshige H."/>
            <person name="Shimamura S."/>
            <person name="Taoka A."/>
            <person name="Kobayashi H."/>
            <person name="Maekawa T."/>
        </authorList>
    </citation>
    <scope>NUCLEOTIDE SEQUENCE [LARGE SCALE GENOMIC DNA]</scope>
    <source>
        <strain evidence="2 3">FCR-1</strain>
    </source>
</reference>
<dbReference type="Proteomes" id="UP001628193">
    <property type="component" value="Unassembled WGS sequence"/>
</dbReference>
<name>A0ABQ0C8G8_9PROT</name>
<feature type="signal peptide" evidence="1">
    <location>
        <begin position="1"/>
        <end position="28"/>
    </location>
</feature>
<dbReference type="NCBIfam" id="TIGR02001">
    <property type="entry name" value="gcw_chp"/>
    <property type="match status" value="1"/>
</dbReference>
<evidence type="ECO:0000313" key="3">
    <source>
        <dbReference type="Proteomes" id="UP001628193"/>
    </source>
</evidence>
<dbReference type="Pfam" id="PF09694">
    <property type="entry name" value="Gcw_chp"/>
    <property type="match status" value="1"/>
</dbReference>
<evidence type="ECO:0000256" key="1">
    <source>
        <dbReference type="SAM" id="SignalP"/>
    </source>
</evidence>
<keyword evidence="3" id="KW-1185">Reference proteome</keyword>
<reference evidence="2 3" key="2">
    <citation type="submission" date="2024-09" db="EMBL/GenBank/DDBJ databases">
        <title>Draft genome sequence of Candidatus Magnetaquicoccaceae bacterium FCR-1.</title>
        <authorList>
            <person name="Shimoshige H."/>
            <person name="Shimamura S."/>
            <person name="Taoka A."/>
            <person name="Kobayashi H."/>
            <person name="Maekawa T."/>
        </authorList>
    </citation>
    <scope>NUCLEOTIDE SEQUENCE [LARGE SCALE GENOMIC DNA]</scope>
    <source>
        <strain evidence="2 3">FCR-1</strain>
    </source>
</reference>
<dbReference type="EMBL" id="BAAFGK010000004">
    <property type="protein sequence ID" value="GAB0057187.1"/>
    <property type="molecule type" value="Genomic_DNA"/>
</dbReference>
<feature type="chain" id="PRO_5046535570" evidence="1">
    <location>
        <begin position="29"/>
        <end position="291"/>
    </location>
</feature>
<accession>A0ABQ0C8G8</accession>
<organism evidence="2 3">
    <name type="scientific">Candidatus Magnetaquiglobus chichijimensis</name>
    <dbReference type="NCBI Taxonomy" id="3141448"/>
    <lineage>
        <taxon>Bacteria</taxon>
        <taxon>Pseudomonadati</taxon>
        <taxon>Pseudomonadota</taxon>
        <taxon>Magnetococcia</taxon>
        <taxon>Magnetococcales</taxon>
        <taxon>Candidatus Magnetaquicoccaceae</taxon>
        <taxon>Candidatus Magnetaquiglobus</taxon>
    </lineage>
</organism>
<keyword evidence="1" id="KW-0732">Signal</keyword>
<evidence type="ECO:0000313" key="2">
    <source>
        <dbReference type="EMBL" id="GAB0057187.1"/>
    </source>
</evidence>
<proteinExistence type="predicted"/>
<protein>
    <submittedName>
        <fullName evidence="2">Uncharacterized protein</fullName>
    </submittedName>
</protein>
<comment type="caution">
    <text evidence="2">The sequence shown here is derived from an EMBL/GenBank/DDBJ whole genome shotgun (WGS) entry which is preliminary data.</text>
</comment>
<dbReference type="InterPro" id="IPR010239">
    <property type="entry name" value="CHP02001"/>
</dbReference>
<dbReference type="RefSeq" id="WP_420904890.1">
    <property type="nucleotide sequence ID" value="NZ_BAAFGK010000004.1"/>
</dbReference>
<gene>
    <name evidence="2" type="ORF">SIID45300_01510</name>
</gene>